<dbReference type="AlphaFoldDB" id="A0A1M7G9I6"/>
<dbReference type="InterPro" id="IPR012507">
    <property type="entry name" value="YibE_F"/>
</dbReference>
<evidence type="ECO:0000313" key="3">
    <source>
        <dbReference type="Proteomes" id="UP000184038"/>
    </source>
</evidence>
<feature type="transmembrane region" description="Helical" evidence="1">
    <location>
        <begin position="195"/>
        <end position="213"/>
    </location>
</feature>
<feature type="transmembrane region" description="Helical" evidence="1">
    <location>
        <begin position="26"/>
        <end position="46"/>
    </location>
</feature>
<dbReference type="PANTHER" id="PTHR41771:SF1">
    <property type="entry name" value="MEMBRANE PROTEIN"/>
    <property type="match status" value="1"/>
</dbReference>
<keyword evidence="1" id="KW-1133">Transmembrane helix</keyword>
<keyword evidence="1" id="KW-0812">Transmembrane</keyword>
<feature type="transmembrane region" description="Helical" evidence="1">
    <location>
        <begin position="225"/>
        <end position="247"/>
    </location>
</feature>
<dbReference type="Pfam" id="PF07907">
    <property type="entry name" value="YibE_F"/>
    <property type="match status" value="1"/>
</dbReference>
<organism evidence="2 3">
    <name type="scientific">Anaerosporobacter mobilis DSM 15930</name>
    <dbReference type="NCBI Taxonomy" id="1120996"/>
    <lineage>
        <taxon>Bacteria</taxon>
        <taxon>Bacillati</taxon>
        <taxon>Bacillota</taxon>
        <taxon>Clostridia</taxon>
        <taxon>Lachnospirales</taxon>
        <taxon>Lachnospiraceae</taxon>
        <taxon>Anaerosporobacter</taxon>
    </lineage>
</organism>
<feature type="transmembrane region" description="Helical" evidence="1">
    <location>
        <begin position="331"/>
        <end position="350"/>
    </location>
</feature>
<dbReference type="STRING" id="1120996.SAMN02746066_00929"/>
<evidence type="ECO:0000256" key="1">
    <source>
        <dbReference type="SAM" id="Phobius"/>
    </source>
</evidence>
<name>A0A1M7G9I6_9FIRM</name>
<sequence length="395" mass="42670">MEKWKKENMNNTKKNTNNNRINKTTWIKLITFLVAILIIGVLILSIDSSDIRSEEKNIRYDKGVVEKVLSDNTQKDSATEGIRRGSQVLQVKMANGPYKGQVVTMDNYLSAQFNVYAKEGTRIMVRVTVYEEGPNFSVYNYDRSLLLYGFIGLFMVLLCVIGGKKGFSALIGLILTLLVVVKILLPLLLKGFPPLTTTIGVIAFATIVGFILIDGISVKTSSAIIGTIAGVVLAGLLAHLAGIFGHINGYQMEEAESLFLIAGSGSGIKITNLLTAGILIASLGAVMDVAMSIASSLHELHEVNTSLTTKQLFRSGMNIGKDAMGTMANTLILAFTGSSLNLLLMIYSYGIPYTQLINTDSIAIEIIRGIAGSIGIVLTVPIVALISANMEKRKQ</sequence>
<feature type="transmembrane region" description="Helical" evidence="1">
    <location>
        <begin position="170"/>
        <end position="189"/>
    </location>
</feature>
<reference evidence="2 3" key="1">
    <citation type="submission" date="2016-11" db="EMBL/GenBank/DDBJ databases">
        <authorList>
            <person name="Jaros S."/>
            <person name="Januszkiewicz K."/>
            <person name="Wedrychowicz H."/>
        </authorList>
    </citation>
    <scope>NUCLEOTIDE SEQUENCE [LARGE SCALE GENOMIC DNA]</scope>
    <source>
        <strain evidence="2 3">DSM 15930</strain>
    </source>
</reference>
<proteinExistence type="predicted"/>
<feature type="transmembrane region" description="Helical" evidence="1">
    <location>
        <begin position="362"/>
        <end position="386"/>
    </location>
</feature>
<gene>
    <name evidence="2" type="ORF">SAMN02746066_00929</name>
</gene>
<dbReference type="EMBL" id="FRCP01000006">
    <property type="protein sequence ID" value="SHM13052.1"/>
    <property type="molecule type" value="Genomic_DNA"/>
</dbReference>
<keyword evidence="3" id="KW-1185">Reference proteome</keyword>
<dbReference type="Proteomes" id="UP000184038">
    <property type="component" value="Unassembled WGS sequence"/>
</dbReference>
<dbReference type="PANTHER" id="PTHR41771">
    <property type="entry name" value="MEMBRANE PROTEIN-RELATED"/>
    <property type="match status" value="1"/>
</dbReference>
<accession>A0A1M7G9I6</accession>
<keyword evidence="1" id="KW-0472">Membrane</keyword>
<dbReference type="OrthoDB" id="5753718at2"/>
<feature type="transmembrane region" description="Helical" evidence="1">
    <location>
        <begin position="145"/>
        <end position="163"/>
    </location>
</feature>
<feature type="transmembrane region" description="Helical" evidence="1">
    <location>
        <begin position="267"/>
        <end position="287"/>
    </location>
</feature>
<evidence type="ECO:0000313" key="2">
    <source>
        <dbReference type="EMBL" id="SHM13052.1"/>
    </source>
</evidence>
<protein>
    <submittedName>
        <fullName evidence="2">Uncharacterized membrane protein</fullName>
    </submittedName>
</protein>